<feature type="compositionally biased region" description="Polar residues" evidence="1">
    <location>
        <begin position="1"/>
        <end position="15"/>
    </location>
</feature>
<evidence type="ECO:0000259" key="2">
    <source>
        <dbReference type="Pfam" id="PF25793"/>
    </source>
</evidence>
<feature type="region of interest" description="Disordered" evidence="1">
    <location>
        <begin position="1"/>
        <end position="20"/>
    </location>
</feature>
<protein>
    <recommendedName>
        <fullName evidence="2">Nuclear factor related to kappa-B-binding protein second winged helix domain-containing protein</fullName>
    </recommendedName>
</protein>
<evidence type="ECO:0000313" key="3">
    <source>
        <dbReference type="EMBL" id="WMV52317.1"/>
    </source>
</evidence>
<name>A0AAF0UTV1_SOLVR</name>
<proteinExistence type="predicted"/>
<reference evidence="3" key="1">
    <citation type="submission" date="2023-08" db="EMBL/GenBank/DDBJ databases">
        <title>A de novo genome assembly of Solanum verrucosum Schlechtendal, a Mexican diploid species geographically isolated from the other diploid A-genome species in potato relatives.</title>
        <authorList>
            <person name="Hosaka K."/>
        </authorList>
    </citation>
    <scope>NUCLEOTIDE SEQUENCE</scope>
    <source>
        <tissue evidence="3">Young leaves</tissue>
    </source>
</reference>
<accession>A0AAF0UTV1</accession>
<evidence type="ECO:0000313" key="4">
    <source>
        <dbReference type="Proteomes" id="UP001234989"/>
    </source>
</evidence>
<feature type="domain" description="Nuclear factor related to kappa-B-binding protein second winged helix" evidence="2">
    <location>
        <begin position="176"/>
        <end position="249"/>
    </location>
</feature>
<dbReference type="AlphaFoldDB" id="A0AAF0UTV1"/>
<dbReference type="PANTHER" id="PTHR34676:SF8">
    <property type="entry name" value="TRANSMEMBRANE PROTEIN"/>
    <property type="match status" value="1"/>
</dbReference>
<sequence>MTAPLNRQRSQSSTKPHLLDGPYVPTMEVKVGEITRVIPKTRKQYNDSDKQLVQKYHKARKLLICGLSVNEYDLISSCESAKEIWDLLRTTYEGTEEIKKSKLDLFITQFEGFTMKEGEPIHEIRTRFSTIIDELMFLEEPVPVAKQVSKILEILPRSWTNDFVIENETREPDVMTIDATAGLPGGVGTRDDVCVLARDSQFIVENISNSRLSKAVKGGLDRLHCEDDPCVKYEMGRHRWTYLHGDRKVEDFEDDST</sequence>
<dbReference type="Pfam" id="PF25793">
    <property type="entry name" value="WHD_2nd_NFRKB"/>
    <property type="match status" value="1"/>
</dbReference>
<organism evidence="3 4">
    <name type="scientific">Solanum verrucosum</name>
    <dbReference type="NCBI Taxonomy" id="315347"/>
    <lineage>
        <taxon>Eukaryota</taxon>
        <taxon>Viridiplantae</taxon>
        <taxon>Streptophyta</taxon>
        <taxon>Embryophyta</taxon>
        <taxon>Tracheophyta</taxon>
        <taxon>Spermatophyta</taxon>
        <taxon>Magnoliopsida</taxon>
        <taxon>eudicotyledons</taxon>
        <taxon>Gunneridae</taxon>
        <taxon>Pentapetalae</taxon>
        <taxon>asterids</taxon>
        <taxon>lamiids</taxon>
        <taxon>Solanales</taxon>
        <taxon>Solanaceae</taxon>
        <taxon>Solanoideae</taxon>
        <taxon>Solaneae</taxon>
        <taxon>Solanum</taxon>
    </lineage>
</organism>
<dbReference type="PANTHER" id="PTHR34676">
    <property type="entry name" value="DUF4219 DOMAIN-CONTAINING PROTEIN-RELATED"/>
    <property type="match status" value="1"/>
</dbReference>
<dbReference type="Proteomes" id="UP001234989">
    <property type="component" value="Chromosome 10"/>
</dbReference>
<dbReference type="InterPro" id="IPR057748">
    <property type="entry name" value="NFRKB_WH_2"/>
</dbReference>
<evidence type="ECO:0000256" key="1">
    <source>
        <dbReference type="SAM" id="MobiDB-lite"/>
    </source>
</evidence>
<keyword evidence="4" id="KW-1185">Reference proteome</keyword>
<dbReference type="EMBL" id="CP133621">
    <property type="protein sequence ID" value="WMV52317.1"/>
    <property type="molecule type" value="Genomic_DNA"/>
</dbReference>
<dbReference type="Pfam" id="PF14223">
    <property type="entry name" value="Retrotran_gag_2"/>
    <property type="match status" value="1"/>
</dbReference>
<gene>
    <name evidence="3" type="ORF">MTR67_045702</name>
</gene>